<dbReference type="InterPro" id="IPR029063">
    <property type="entry name" value="SAM-dependent_MTases_sf"/>
</dbReference>
<sequence>MIYDVESLIDYEKIKNIIEKHKNKKIICFGGGTAAIFLTNNLLINYDVECFIDNNSKLWGTEINGIQIVNPEIVKEKEKGTFIILILSRYVINISQQLISYDLEENKDFLNIYDEFIKYFRVKKFDCIAHKFLDFINRIPNDLFKNIEVKHDINIGIVCKASILLLETWYPLAQYLILKYSGYKVTLIVDNLRSFDDFTHFDGQSDIAKVYSDFVIERMKEKVGKMRIKYIDSNNKASLVKEDIDEVKRLAQLNVLWQDSKTDNYVYCSAEEKRDVFEKILLDNMESIKYFFAHNKFDTINVLTALHKSRGLYMWEGIRYNMRVSNYDAGNDENTLYETNFPSAHSNDVKNLIDNNKFTKEELNKIIELSKDNFKRRMNSTIDNIGYNYQLVSKVKKDQKFYDIIIPLNISWDAAALGLDRVFRSYTEWVIETVKYIVNNTNASVMIREHPAQEVYKEYNFIRLEKEIKEICDDTSRVYYCNSYEEVNTYKMIEKCKIVLPYSSTIGIEAAILGKKVIVHTNCYYSNMNFVMNANTKQEYFKLINIYLNKNENMNENIKKEAYLAYYYQMKHAIETNFTEANDVWMNLNFCDLLNMKGVKKIIQIIGQEESGVYLNIKEELDILNNRLGEKIC</sequence>
<dbReference type="Proteomes" id="UP000247523">
    <property type="component" value="Unassembled WGS sequence"/>
</dbReference>
<name>A0A318EU02_9FIRM</name>
<dbReference type="Gene3D" id="3.40.50.720">
    <property type="entry name" value="NAD(P)-binding Rossmann-like Domain"/>
    <property type="match status" value="1"/>
</dbReference>
<dbReference type="InterPro" id="IPR007833">
    <property type="entry name" value="Capsule_polysaccharide_synth"/>
</dbReference>
<comment type="caution">
    <text evidence="1">The sequence shown here is derived from an EMBL/GenBank/DDBJ whole genome shotgun (WGS) entry which is preliminary data.</text>
</comment>
<evidence type="ECO:0000313" key="2">
    <source>
        <dbReference type="Proteomes" id="UP000247523"/>
    </source>
</evidence>
<gene>
    <name evidence="1" type="ORF">C8E03_103422</name>
</gene>
<organism evidence="1 2">
    <name type="scientific">Lachnotalea glycerini</name>
    <dbReference type="NCBI Taxonomy" id="1763509"/>
    <lineage>
        <taxon>Bacteria</taxon>
        <taxon>Bacillati</taxon>
        <taxon>Bacillota</taxon>
        <taxon>Clostridia</taxon>
        <taxon>Lachnospirales</taxon>
        <taxon>Lachnospiraceae</taxon>
        <taxon>Lachnotalea</taxon>
    </lineage>
</organism>
<dbReference type="GO" id="GO:0015774">
    <property type="term" value="P:polysaccharide transport"/>
    <property type="evidence" value="ECO:0007669"/>
    <property type="project" value="InterPro"/>
</dbReference>
<dbReference type="EMBL" id="QICS01000003">
    <property type="protein sequence ID" value="PXV91851.1"/>
    <property type="molecule type" value="Genomic_DNA"/>
</dbReference>
<protein>
    <submittedName>
        <fullName evidence="1">Capsular polysaccharide biosynthesis protein</fullName>
    </submittedName>
</protein>
<dbReference type="RefSeq" id="WP_110290916.1">
    <property type="nucleotide sequence ID" value="NZ_QICS01000003.1"/>
</dbReference>
<reference evidence="1 2" key="1">
    <citation type="submission" date="2018-05" db="EMBL/GenBank/DDBJ databases">
        <title>Genomic Encyclopedia of Type Strains, Phase IV (KMG-IV): sequencing the most valuable type-strain genomes for metagenomic binning, comparative biology and taxonomic classification.</title>
        <authorList>
            <person name="Goeker M."/>
        </authorList>
    </citation>
    <scope>NUCLEOTIDE SEQUENCE [LARGE SCALE GENOMIC DNA]</scope>
    <source>
        <strain evidence="1 2">DSM 28816</strain>
    </source>
</reference>
<evidence type="ECO:0000313" key="1">
    <source>
        <dbReference type="EMBL" id="PXV91851.1"/>
    </source>
</evidence>
<dbReference type="SUPFAM" id="SSF53335">
    <property type="entry name" value="S-adenosyl-L-methionine-dependent methyltransferases"/>
    <property type="match status" value="1"/>
</dbReference>
<dbReference type="GO" id="GO:0000271">
    <property type="term" value="P:polysaccharide biosynthetic process"/>
    <property type="evidence" value="ECO:0007669"/>
    <property type="project" value="InterPro"/>
</dbReference>
<dbReference type="AlphaFoldDB" id="A0A318EU02"/>
<proteinExistence type="predicted"/>
<accession>A0A318EU02</accession>
<dbReference type="Pfam" id="PF05159">
    <property type="entry name" value="Capsule_synth"/>
    <property type="match status" value="1"/>
</dbReference>